<evidence type="ECO:0000313" key="2">
    <source>
        <dbReference type="EMBL" id="TYS60699.1"/>
    </source>
</evidence>
<feature type="transmembrane region" description="Helical" evidence="1">
    <location>
        <begin position="7"/>
        <end position="27"/>
    </location>
</feature>
<keyword evidence="1" id="KW-1133">Transmembrane helix</keyword>
<keyword evidence="1" id="KW-0472">Membrane</keyword>
<comment type="caution">
    <text evidence="2">The sequence shown here is derived from an EMBL/GenBank/DDBJ whole genome shotgun (WGS) entry which is preliminary data.</text>
</comment>
<dbReference type="EMBL" id="VTES01000006">
    <property type="protein sequence ID" value="TYS60699.1"/>
    <property type="molecule type" value="Genomic_DNA"/>
</dbReference>
<name>A0A5D4SCJ1_9BACI</name>
<evidence type="ECO:0000313" key="3">
    <source>
        <dbReference type="Proteomes" id="UP000323732"/>
    </source>
</evidence>
<sequence length="123" mass="14211">MSKVIEAYFGFMFAVLITIMALAYTFWSMTDWPDTYELIPSAQTVFIEDTKIPVEPTWSGNQVVAKLYRLNDENVQIEVDGQLFQHKSDFFNNQNTISLEAQYKKELILNDTGAVEKIIFTIQ</sequence>
<accession>A0A5D4SCJ1</accession>
<keyword evidence="1" id="KW-0812">Transmembrane</keyword>
<evidence type="ECO:0000256" key="1">
    <source>
        <dbReference type="SAM" id="Phobius"/>
    </source>
</evidence>
<proteinExistence type="predicted"/>
<protein>
    <submittedName>
        <fullName evidence="2">Uncharacterized protein</fullName>
    </submittedName>
</protein>
<gene>
    <name evidence="2" type="ORF">FZD47_21055</name>
</gene>
<reference evidence="2 3" key="1">
    <citation type="submission" date="2019-08" db="EMBL/GenBank/DDBJ databases">
        <title>Bacillus genomes from the desert of Cuatro Cienegas, Coahuila.</title>
        <authorList>
            <person name="Olmedo-Alvarez G."/>
        </authorList>
    </citation>
    <scope>NUCLEOTIDE SEQUENCE [LARGE SCALE GENOMIC DNA]</scope>
    <source>
        <strain evidence="2 3">CH37_1T</strain>
    </source>
</reference>
<dbReference type="RefSeq" id="WP_148950848.1">
    <property type="nucleotide sequence ID" value="NZ_VTES01000006.1"/>
</dbReference>
<dbReference type="Proteomes" id="UP000323732">
    <property type="component" value="Unassembled WGS sequence"/>
</dbReference>
<dbReference type="AlphaFoldDB" id="A0A5D4SCJ1"/>
<organism evidence="2 3">
    <name type="scientific">Bacillus infantis</name>
    <dbReference type="NCBI Taxonomy" id="324767"/>
    <lineage>
        <taxon>Bacteria</taxon>
        <taxon>Bacillati</taxon>
        <taxon>Bacillota</taxon>
        <taxon>Bacilli</taxon>
        <taxon>Bacillales</taxon>
        <taxon>Bacillaceae</taxon>
        <taxon>Bacillus</taxon>
    </lineage>
</organism>